<feature type="compositionally biased region" description="Basic and acidic residues" evidence="1">
    <location>
        <begin position="62"/>
        <end position="71"/>
    </location>
</feature>
<accession>A0A4R3QL90</accession>
<keyword evidence="3" id="KW-1185">Reference proteome</keyword>
<evidence type="ECO:0000313" key="2">
    <source>
        <dbReference type="EMBL" id="TCU21787.1"/>
    </source>
</evidence>
<organism evidence="2 3">
    <name type="scientific">Rhizobium azibense</name>
    <dbReference type="NCBI Taxonomy" id="1136135"/>
    <lineage>
        <taxon>Bacteria</taxon>
        <taxon>Pseudomonadati</taxon>
        <taxon>Pseudomonadota</taxon>
        <taxon>Alphaproteobacteria</taxon>
        <taxon>Hyphomicrobiales</taxon>
        <taxon>Rhizobiaceae</taxon>
        <taxon>Rhizobium/Agrobacterium group</taxon>
        <taxon>Rhizobium</taxon>
    </lineage>
</organism>
<gene>
    <name evidence="2" type="ORF">EV130_110131</name>
</gene>
<dbReference type="AlphaFoldDB" id="A0A4R3QL90"/>
<feature type="region of interest" description="Disordered" evidence="1">
    <location>
        <begin position="59"/>
        <end position="86"/>
    </location>
</feature>
<reference evidence="2 3" key="1">
    <citation type="submission" date="2019-03" db="EMBL/GenBank/DDBJ databases">
        <title>Genomic Encyclopedia of Type Strains, Phase IV (KMG-V): Genome sequencing to study the core and pangenomes of soil and plant-associated prokaryotes.</title>
        <authorList>
            <person name="Whitman W."/>
        </authorList>
    </citation>
    <scope>NUCLEOTIDE SEQUENCE [LARGE SCALE GENOMIC DNA]</scope>
    <source>
        <strain evidence="2 3">Gr42</strain>
    </source>
</reference>
<sequence>MIAVNWYGPYRDLDEVRSIAREEWDHALYMCIGMRPYQRRVSMQYIGIGGAIHTRMKHDHHKLKEVTRDRASGSGRLRPLNLQENA</sequence>
<evidence type="ECO:0000313" key="3">
    <source>
        <dbReference type="Proteomes" id="UP000295547"/>
    </source>
</evidence>
<protein>
    <submittedName>
        <fullName evidence="2">Uncharacterized protein</fullName>
    </submittedName>
</protein>
<dbReference type="RefSeq" id="WP_132661689.1">
    <property type="nucleotide sequence ID" value="NZ_SMBJ01000010.1"/>
</dbReference>
<dbReference type="EMBL" id="SMBJ01000010">
    <property type="protein sequence ID" value="TCU21787.1"/>
    <property type="molecule type" value="Genomic_DNA"/>
</dbReference>
<name>A0A4R3QL90_9HYPH</name>
<dbReference type="Proteomes" id="UP000295547">
    <property type="component" value="Unassembled WGS sequence"/>
</dbReference>
<comment type="caution">
    <text evidence="2">The sequence shown here is derived from an EMBL/GenBank/DDBJ whole genome shotgun (WGS) entry which is preliminary data.</text>
</comment>
<proteinExistence type="predicted"/>
<dbReference type="OrthoDB" id="8374226at2"/>
<evidence type="ECO:0000256" key="1">
    <source>
        <dbReference type="SAM" id="MobiDB-lite"/>
    </source>
</evidence>